<comment type="similarity">
    <text evidence="6">Belongs to the FPP/GGPP synthase family.</text>
</comment>
<evidence type="ECO:0000256" key="1">
    <source>
        <dbReference type="ARBA" id="ARBA00001946"/>
    </source>
</evidence>
<dbReference type="GO" id="GO:0005737">
    <property type="term" value="C:cytoplasm"/>
    <property type="evidence" value="ECO:0007669"/>
    <property type="project" value="TreeGrafter"/>
</dbReference>
<dbReference type="InterPro" id="IPR008949">
    <property type="entry name" value="Isoprenoid_synthase_dom_sf"/>
</dbReference>
<evidence type="ECO:0000256" key="6">
    <source>
        <dbReference type="RuleBase" id="RU004466"/>
    </source>
</evidence>
<dbReference type="RefSeq" id="XP_012206593.1">
    <property type="nucleotide sequence ID" value="XM_012351203.1"/>
</dbReference>
<dbReference type="SFLD" id="SFLDG01017">
    <property type="entry name" value="Polyprenyl_Transferase_Like"/>
    <property type="match status" value="1"/>
</dbReference>
<dbReference type="KEGG" id="spar:SPRG_10991"/>
<protein>
    <recommendedName>
        <fullName evidence="9">Farnesyl pyrophosphate synthase</fullName>
    </recommendedName>
</protein>
<dbReference type="CDD" id="cd00685">
    <property type="entry name" value="Trans_IPPS_HT"/>
    <property type="match status" value="1"/>
</dbReference>
<evidence type="ECO:0000256" key="5">
    <source>
        <dbReference type="ARBA" id="ARBA00033740"/>
    </source>
</evidence>
<sequence>MTTTSKQQEIDEFIKICYELKEEVLTTMKTKYTMPQEAIDWVNEMIDYNCIGGKLNRGISVIHCAEALTQGKGLTPEARKKAAILGWCIEWLQAFFLVADDVMDDSITRRGQPCWYRIPKVKQIAINDAFLLESFVYQILKTHFRGESYYLDLVETFQEVIFQTELGQLLDLTSQPLDGPTNLDRFTIERHQKIVVFKTAYYTFYLSAASAMFLSGVSDPACYTLAQEICVKIGEYFQVQDDYLDCYADPEVLGKIGTDIQDNKCSWLVVQALARATPEQRAVIKEHYGKNNEASIAVIKALYVTLDLEGVYRKYENESYDELCKLIGAVNNMPATVFHMLLSKIYKRTM</sequence>
<dbReference type="EMBL" id="KK583264">
    <property type="protein sequence ID" value="KDO22676.1"/>
    <property type="molecule type" value="Genomic_DNA"/>
</dbReference>
<dbReference type="SUPFAM" id="SSF48576">
    <property type="entry name" value="Terpenoid synthases"/>
    <property type="match status" value="1"/>
</dbReference>
<dbReference type="Gene3D" id="1.10.600.10">
    <property type="entry name" value="Farnesyl Diphosphate Synthase"/>
    <property type="match status" value="1"/>
</dbReference>
<dbReference type="GO" id="GO:0004337">
    <property type="term" value="F:(2E,6E)-farnesyl diphosphate synthase activity"/>
    <property type="evidence" value="ECO:0007669"/>
    <property type="project" value="TreeGrafter"/>
</dbReference>
<evidence type="ECO:0000256" key="3">
    <source>
        <dbReference type="ARBA" id="ARBA00022723"/>
    </source>
</evidence>
<dbReference type="SFLD" id="SFLDS00005">
    <property type="entry name" value="Isoprenoid_Synthase_Type_I"/>
    <property type="match status" value="1"/>
</dbReference>
<dbReference type="GO" id="GO:0004161">
    <property type="term" value="F:dimethylallyltranstransferase activity"/>
    <property type="evidence" value="ECO:0007669"/>
    <property type="project" value="TreeGrafter"/>
</dbReference>
<dbReference type="PROSITE" id="PS00444">
    <property type="entry name" value="POLYPRENYL_SYNTHASE_2"/>
    <property type="match status" value="1"/>
</dbReference>
<dbReference type="VEuPathDB" id="FungiDB:SPRG_10991"/>
<dbReference type="Pfam" id="PF00348">
    <property type="entry name" value="polyprenyl_synt"/>
    <property type="match status" value="1"/>
</dbReference>
<keyword evidence="8" id="KW-1185">Reference proteome</keyword>
<dbReference type="PANTHER" id="PTHR11525">
    <property type="entry name" value="FARNESYL-PYROPHOSPHATE SYNTHETASE"/>
    <property type="match status" value="1"/>
</dbReference>
<keyword evidence="4" id="KW-0460">Magnesium</keyword>
<evidence type="ECO:0000256" key="4">
    <source>
        <dbReference type="ARBA" id="ARBA00022842"/>
    </source>
</evidence>
<keyword evidence="3" id="KW-0479">Metal-binding</keyword>
<organism evidence="7 8">
    <name type="scientific">Saprolegnia parasitica (strain CBS 223.65)</name>
    <dbReference type="NCBI Taxonomy" id="695850"/>
    <lineage>
        <taxon>Eukaryota</taxon>
        <taxon>Sar</taxon>
        <taxon>Stramenopiles</taxon>
        <taxon>Oomycota</taxon>
        <taxon>Saprolegniomycetes</taxon>
        <taxon>Saprolegniales</taxon>
        <taxon>Saprolegniaceae</taxon>
        <taxon>Saprolegnia</taxon>
    </lineage>
</organism>
<dbReference type="InterPro" id="IPR039702">
    <property type="entry name" value="FPS1-like"/>
</dbReference>
<dbReference type="OMA" id="CSWVVNQ"/>
<accession>A0A067C844</accession>
<comment type="cofactor">
    <cofactor evidence="1">
        <name>Mg(2+)</name>
        <dbReference type="ChEBI" id="CHEBI:18420"/>
    </cofactor>
</comment>
<evidence type="ECO:0000313" key="7">
    <source>
        <dbReference type="EMBL" id="KDO22676.1"/>
    </source>
</evidence>
<dbReference type="GO" id="GO:0046872">
    <property type="term" value="F:metal ion binding"/>
    <property type="evidence" value="ECO:0007669"/>
    <property type="project" value="UniProtKB-KW"/>
</dbReference>
<keyword evidence="2 6" id="KW-0808">Transferase</keyword>
<dbReference type="Proteomes" id="UP000030745">
    <property type="component" value="Unassembled WGS sequence"/>
</dbReference>
<dbReference type="OrthoDB" id="10257492at2759"/>
<dbReference type="GO" id="GO:0045337">
    <property type="term" value="P:farnesyl diphosphate biosynthetic process"/>
    <property type="evidence" value="ECO:0007669"/>
    <property type="project" value="TreeGrafter"/>
</dbReference>
<evidence type="ECO:0000313" key="8">
    <source>
        <dbReference type="Proteomes" id="UP000030745"/>
    </source>
</evidence>
<dbReference type="GO" id="GO:0042811">
    <property type="term" value="P:pheromone biosynthetic process"/>
    <property type="evidence" value="ECO:0007669"/>
    <property type="project" value="UniProtKB-ARBA"/>
</dbReference>
<name>A0A067C844_SAPPC</name>
<proteinExistence type="inferred from homology"/>
<dbReference type="InterPro" id="IPR033749">
    <property type="entry name" value="Polyprenyl_synt_CS"/>
</dbReference>
<dbReference type="FunFam" id="1.10.600.10:FF:000021">
    <property type="entry name" value="Farnesyl pyrophosphate synthase"/>
    <property type="match status" value="1"/>
</dbReference>
<comment type="pathway">
    <text evidence="5">Pheromone biosynthesis.</text>
</comment>
<dbReference type="AlphaFoldDB" id="A0A067C844"/>
<dbReference type="PANTHER" id="PTHR11525:SF0">
    <property type="entry name" value="FARNESYL PYROPHOSPHATE SYNTHASE"/>
    <property type="match status" value="1"/>
</dbReference>
<dbReference type="STRING" id="695850.A0A067C844"/>
<reference evidence="7 8" key="1">
    <citation type="journal article" date="2013" name="PLoS Genet.">
        <title>Distinctive expansion of potential virulence genes in the genome of the oomycete fish pathogen Saprolegnia parasitica.</title>
        <authorList>
            <person name="Jiang R.H."/>
            <person name="de Bruijn I."/>
            <person name="Haas B.J."/>
            <person name="Belmonte R."/>
            <person name="Lobach L."/>
            <person name="Christie J."/>
            <person name="van den Ackerveken G."/>
            <person name="Bottin A."/>
            <person name="Bulone V."/>
            <person name="Diaz-Moreno S.M."/>
            <person name="Dumas B."/>
            <person name="Fan L."/>
            <person name="Gaulin E."/>
            <person name="Govers F."/>
            <person name="Grenville-Briggs L.J."/>
            <person name="Horner N.R."/>
            <person name="Levin J.Z."/>
            <person name="Mammella M."/>
            <person name="Meijer H.J."/>
            <person name="Morris P."/>
            <person name="Nusbaum C."/>
            <person name="Oome S."/>
            <person name="Phillips A.J."/>
            <person name="van Rooyen D."/>
            <person name="Rzeszutek E."/>
            <person name="Saraiva M."/>
            <person name="Secombes C.J."/>
            <person name="Seidl M.F."/>
            <person name="Snel B."/>
            <person name="Stassen J.H."/>
            <person name="Sykes S."/>
            <person name="Tripathy S."/>
            <person name="van den Berg H."/>
            <person name="Vega-Arreguin J.C."/>
            <person name="Wawra S."/>
            <person name="Young S.K."/>
            <person name="Zeng Q."/>
            <person name="Dieguez-Uribeondo J."/>
            <person name="Russ C."/>
            <person name="Tyler B.M."/>
            <person name="van West P."/>
        </authorList>
    </citation>
    <scope>NUCLEOTIDE SEQUENCE [LARGE SCALE GENOMIC DNA]</scope>
    <source>
        <strain evidence="7 8">CBS 223.65</strain>
    </source>
</reference>
<dbReference type="GeneID" id="24133071"/>
<gene>
    <name evidence="7" type="ORF">SPRG_10991</name>
</gene>
<evidence type="ECO:0008006" key="9">
    <source>
        <dbReference type="Google" id="ProtNLM"/>
    </source>
</evidence>
<dbReference type="InterPro" id="IPR000092">
    <property type="entry name" value="Polyprenyl_synt"/>
</dbReference>
<dbReference type="PROSITE" id="PS00723">
    <property type="entry name" value="POLYPRENYL_SYNTHASE_1"/>
    <property type="match status" value="1"/>
</dbReference>
<evidence type="ECO:0000256" key="2">
    <source>
        <dbReference type="ARBA" id="ARBA00022679"/>
    </source>
</evidence>